<accession>A0ABT6VIM5</accession>
<gene>
    <name evidence="2" type="ORF">QLQ84_08530</name>
</gene>
<keyword evidence="3" id="KW-1185">Reference proteome</keyword>
<comment type="caution">
    <text evidence="2">The sequence shown here is derived from an EMBL/GenBank/DDBJ whole genome shotgun (WGS) entry which is preliminary data.</text>
</comment>
<protein>
    <recommendedName>
        <fullName evidence="4">Cytochrome c</fullName>
    </recommendedName>
</protein>
<dbReference type="Proteomes" id="UP001244242">
    <property type="component" value="Unassembled WGS sequence"/>
</dbReference>
<evidence type="ECO:0000256" key="1">
    <source>
        <dbReference type="SAM" id="MobiDB-lite"/>
    </source>
</evidence>
<dbReference type="SUPFAM" id="SSF47175">
    <property type="entry name" value="Cytochromes"/>
    <property type="match status" value="1"/>
</dbReference>
<evidence type="ECO:0000313" key="3">
    <source>
        <dbReference type="Proteomes" id="UP001244242"/>
    </source>
</evidence>
<evidence type="ECO:0008006" key="4">
    <source>
        <dbReference type="Google" id="ProtNLM"/>
    </source>
</evidence>
<sequence length="230" mass="25396">MTNDRGLPLSMTTLLVMLVIPLTSVAKDDHDSVPQAGGETASTAPAEPQSLEHRVASLEEELARVEASLEARLEALQPDMTMIMPDFAERFHVMHRAGDAGDWAVANHELLTMQQIIDRMRRLDPESGELLDDYMSGPLNNLAELIDHRDQQAFVQALEQTVQVCNACHQAVGSPFIQVTLEPSEALNMRHPHKLQSSEAPREHKHGEADESMNDHMPGGHHEGETADGH</sequence>
<feature type="compositionally biased region" description="Basic and acidic residues" evidence="1">
    <location>
        <begin position="218"/>
        <end position="230"/>
    </location>
</feature>
<dbReference type="InterPro" id="IPR010980">
    <property type="entry name" value="Cyt_c/b562"/>
</dbReference>
<dbReference type="RefSeq" id="WP_282721338.1">
    <property type="nucleotide sequence ID" value="NZ_JASCQO010000035.1"/>
</dbReference>
<evidence type="ECO:0000313" key="2">
    <source>
        <dbReference type="EMBL" id="MDI5933839.1"/>
    </source>
</evidence>
<proteinExistence type="predicted"/>
<feature type="region of interest" description="Disordered" evidence="1">
    <location>
        <begin position="29"/>
        <end position="49"/>
    </location>
</feature>
<name>A0ABT6VIM5_9GAMM</name>
<dbReference type="EMBL" id="JASCQO010000035">
    <property type="protein sequence ID" value="MDI5933839.1"/>
    <property type="molecule type" value="Genomic_DNA"/>
</dbReference>
<feature type="compositionally biased region" description="Basic and acidic residues" evidence="1">
    <location>
        <begin position="200"/>
        <end position="209"/>
    </location>
</feature>
<organism evidence="2 3">
    <name type="scientific">Halomonas kalidii</name>
    <dbReference type="NCBI Taxonomy" id="3043293"/>
    <lineage>
        <taxon>Bacteria</taxon>
        <taxon>Pseudomonadati</taxon>
        <taxon>Pseudomonadota</taxon>
        <taxon>Gammaproteobacteria</taxon>
        <taxon>Oceanospirillales</taxon>
        <taxon>Halomonadaceae</taxon>
        <taxon>Halomonas</taxon>
    </lineage>
</organism>
<reference evidence="2 3" key="1">
    <citation type="submission" date="2023-04" db="EMBL/GenBank/DDBJ databases">
        <title>Halomonas strains isolated from rhizosphere soil.</title>
        <authorList>
            <person name="Xu L."/>
            <person name="Sun J.-Q."/>
        </authorList>
    </citation>
    <scope>NUCLEOTIDE SEQUENCE [LARGE SCALE GENOMIC DNA]</scope>
    <source>
        <strain evidence="2 3">LN1S58</strain>
    </source>
</reference>
<feature type="region of interest" description="Disordered" evidence="1">
    <location>
        <begin position="191"/>
        <end position="230"/>
    </location>
</feature>